<evidence type="ECO:0000256" key="2">
    <source>
        <dbReference type="ARBA" id="ARBA00023015"/>
    </source>
</evidence>
<evidence type="ECO:0000256" key="5">
    <source>
        <dbReference type="ARBA" id="ARBA00023242"/>
    </source>
</evidence>
<dbReference type="PANTHER" id="PTHR31221:SF289">
    <property type="entry name" value="WRKY TRANSCRIPTION FACTOR 68"/>
    <property type="match status" value="1"/>
</dbReference>
<dbReference type="Gramene" id="Kaladp0045s0327.1.v1.1">
    <property type="protein sequence ID" value="Kaladp0045s0327.1.v1.1"/>
    <property type="gene ID" value="Kaladp0045s0327.v1.1"/>
</dbReference>
<feature type="compositionally biased region" description="Low complexity" evidence="6">
    <location>
        <begin position="325"/>
        <end position="339"/>
    </location>
</feature>
<evidence type="ECO:0000259" key="7">
    <source>
        <dbReference type="PROSITE" id="PS50811"/>
    </source>
</evidence>
<keyword evidence="3" id="KW-0238">DNA-binding</keyword>
<dbReference type="GO" id="GO:0003700">
    <property type="term" value="F:DNA-binding transcription factor activity"/>
    <property type="evidence" value="ECO:0007669"/>
    <property type="project" value="InterPro"/>
</dbReference>
<dbReference type="SUPFAM" id="SSF118290">
    <property type="entry name" value="WRKY DNA-binding domain"/>
    <property type="match status" value="1"/>
</dbReference>
<dbReference type="PROSITE" id="PS50811">
    <property type="entry name" value="WRKY"/>
    <property type="match status" value="1"/>
</dbReference>
<sequence>MMKKEAMESLISGGSDTSSLCYLDLLGGGAAGYGNLCSMFDGGVVNGAGADLGFLEMLGVQEFQIPMGYMFDEMAHSGEVMTSSWQAISIDQVPAAGYNNGFVKPMNKRQQPLFDDRNNNAPGTPNSSSISYASNNEGMVVESEQDDKADEEEDEEEDGDDAEDQKGSGKSKKQLKAKKGKLKKQRQPRIAFMTKSEVDHLEDGYRWRKYGQKAVKNSPFPRSYYRCTSASCGVKKRVERSCTDPSTVVTTYEGKHTHPSPLTPRSISSASFPDSAAFAALPSLMHMNNLHSHYGRQLPSSCFASPLNCNSYLIHSLTTSPAAPPNFNSFSPSPNYNNNENVTRSNPNQSLLRDHGLLQDLIPSPVRKEEE</sequence>
<proteinExistence type="predicted"/>
<dbReference type="EnsemblPlants" id="Kaladp0045s0327.1.v1.1">
    <property type="protein sequence ID" value="Kaladp0045s0327.1.v1.1"/>
    <property type="gene ID" value="Kaladp0045s0327.v1.1"/>
</dbReference>
<dbReference type="InterPro" id="IPR044810">
    <property type="entry name" value="WRKY_plant"/>
</dbReference>
<evidence type="ECO:0000313" key="8">
    <source>
        <dbReference type="EnsemblPlants" id="Kaladp0045s0327.1.v1.1"/>
    </source>
</evidence>
<dbReference type="AlphaFoldDB" id="A0A7N0TTN8"/>
<dbReference type="PANTHER" id="PTHR31221">
    <property type="entry name" value="WRKY TRANSCRIPTION FACTOR PROTEIN 1-RELATED"/>
    <property type="match status" value="1"/>
</dbReference>
<evidence type="ECO:0000313" key="9">
    <source>
        <dbReference type="Proteomes" id="UP000594263"/>
    </source>
</evidence>
<dbReference type="Pfam" id="PF03106">
    <property type="entry name" value="WRKY"/>
    <property type="match status" value="1"/>
</dbReference>
<feature type="compositionally biased region" description="Polar residues" evidence="6">
    <location>
        <begin position="340"/>
        <end position="351"/>
    </location>
</feature>
<feature type="compositionally biased region" description="Polar residues" evidence="6">
    <location>
        <begin position="119"/>
        <end position="137"/>
    </location>
</feature>
<feature type="compositionally biased region" description="Acidic residues" evidence="6">
    <location>
        <begin position="143"/>
        <end position="163"/>
    </location>
</feature>
<feature type="region of interest" description="Disordered" evidence="6">
    <location>
        <begin position="325"/>
        <end position="371"/>
    </location>
</feature>
<dbReference type="OMA" id="QHTHANP"/>
<evidence type="ECO:0000256" key="1">
    <source>
        <dbReference type="ARBA" id="ARBA00004123"/>
    </source>
</evidence>
<evidence type="ECO:0000256" key="4">
    <source>
        <dbReference type="ARBA" id="ARBA00023163"/>
    </source>
</evidence>
<dbReference type="InterPro" id="IPR036576">
    <property type="entry name" value="WRKY_dom_sf"/>
</dbReference>
<evidence type="ECO:0000256" key="3">
    <source>
        <dbReference type="ARBA" id="ARBA00023125"/>
    </source>
</evidence>
<dbReference type="GO" id="GO:0005634">
    <property type="term" value="C:nucleus"/>
    <property type="evidence" value="ECO:0007669"/>
    <property type="project" value="UniProtKB-SubCell"/>
</dbReference>
<feature type="compositionally biased region" description="Basic residues" evidence="6">
    <location>
        <begin position="169"/>
        <end position="187"/>
    </location>
</feature>
<feature type="domain" description="WRKY" evidence="7">
    <location>
        <begin position="196"/>
        <end position="261"/>
    </location>
</feature>
<dbReference type="Proteomes" id="UP000594263">
    <property type="component" value="Unplaced"/>
</dbReference>
<dbReference type="InterPro" id="IPR003657">
    <property type="entry name" value="WRKY_dom"/>
</dbReference>
<dbReference type="Gene3D" id="2.20.25.80">
    <property type="entry name" value="WRKY domain"/>
    <property type="match status" value="1"/>
</dbReference>
<reference evidence="8" key="1">
    <citation type="submission" date="2021-01" db="UniProtKB">
        <authorList>
            <consortium name="EnsemblPlants"/>
        </authorList>
    </citation>
    <scope>IDENTIFICATION</scope>
</reference>
<dbReference type="SMART" id="SM00774">
    <property type="entry name" value="WRKY"/>
    <property type="match status" value="1"/>
</dbReference>
<accession>A0A7N0TTN8</accession>
<evidence type="ECO:0000256" key="6">
    <source>
        <dbReference type="SAM" id="MobiDB-lite"/>
    </source>
</evidence>
<feature type="region of interest" description="Disordered" evidence="6">
    <location>
        <begin position="101"/>
        <end position="187"/>
    </location>
</feature>
<protein>
    <recommendedName>
        <fullName evidence="7">WRKY domain-containing protein</fullName>
    </recommendedName>
</protein>
<keyword evidence="5" id="KW-0539">Nucleus</keyword>
<dbReference type="FunFam" id="2.20.25.80:FF:000003">
    <property type="entry name" value="WRKY transcription factor 57"/>
    <property type="match status" value="1"/>
</dbReference>
<comment type="subcellular location">
    <subcellularLocation>
        <location evidence="1">Nucleus</location>
    </subcellularLocation>
</comment>
<keyword evidence="9" id="KW-1185">Reference proteome</keyword>
<keyword evidence="2" id="KW-0805">Transcription regulation</keyword>
<keyword evidence="4" id="KW-0804">Transcription</keyword>
<dbReference type="GO" id="GO:0043565">
    <property type="term" value="F:sequence-specific DNA binding"/>
    <property type="evidence" value="ECO:0007669"/>
    <property type="project" value="InterPro"/>
</dbReference>
<organism evidence="8 9">
    <name type="scientific">Kalanchoe fedtschenkoi</name>
    <name type="common">Lavender scallops</name>
    <name type="synonym">South American air plant</name>
    <dbReference type="NCBI Taxonomy" id="63787"/>
    <lineage>
        <taxon>Eukaryota</taxon>
        <taxon>Viridiplantae</taxon>
        <taxon>Streptophyta</taxon>
        <taxon>Embryophyta</taxon>
        <taxon>Tracheophyta</taxon>
        <taxon>Spermatophyta</taxon>
        <taxon>Magnoliopsida</taxon>
        <taxon>eudicotyledons</taxon>
        <taxon>Gunneridae</taxon>
        <taxon>Pentapetalae</taxon>
        <taxon>Saxifragales</taxon>
        <taxon>Crassulaceae</taxon>
        <taxon>Kalanchoe</taxon>
    </lineage>
</organism>
<name>A0A7N0TTN8_KALFE</name>